<sequence length="119" mass="13527">MATAKKAVAKKSVKTTVIETHHDRVDWRSLYLYAVCLITLLVVLFSTVSLINAIMNAVFPDPAYVDIYSKPENSPSADLLDQQERNNQIQAVKRIFTSFITIVVAAPLYLYHWRQTKKA</sequence>
<gene>
    <name evidence="2" type="ORF">A7sIIA15_04835</name>
</gene>
<feature type="transmembrane region" description="Helical" evidence="1">
    <location>
        <begin position="95"/>
        <end position="113"/>
    </location>
</feature>
<dbReference type="KEGG" id="pvn:A7sIIA15_04835"/>
<keyword evidence="1" id="KW-0472">Membrane</keyword>
<protein>
    <recommendedName>
        <fullName evidence="4">DUF5671 domain-containing protein</fullName>
    </recommendedName>
</protein>
<organism evidence="2 3">
    <name type="scientific">Candidatus Planktophila vernalis</name>
    <dbReference type="NCBI Taxonomy" id="1884907"/>
    <lineage>
        <taxon>Bacteria</taxon>
        <taxon>Bacillati</taxon>
        <taxon>Actinomycetota</taxon>
        <taxon>Actinomycetes</taxon>
        <taxon>Candidatus Nanopelagicales</taxon>
        <taxon>Candidatus Nanopelagicaceae</taxon>
        <taxon>Candidatus Planktophila</taxon>
    </lineage>
</organism>
<evidence type="ECO:0000313" key="3">
    <source>
        <dbReference type="Proteomes" id="UP000217186"/>
    </source>
</evidence>
<dbReference type="Proteomes" id="UP000217186">
    <property type="component" value="Chromosome"/>
</dbReference>
<evidence type="ECO:0000313" key="2">
    <source>
        <dbReference type="EMBL" id="ASY20185.1"/>
    </source>
</evidence>
<accession>A0A249KTZ8</accession>
<keyword evidence="1" id="KW-1133">Transmembrane helix</keyword>
<dbReference type="OrthoDB" id="5190246at2"/>
<feature type="transmembrane region" description="Helical" evidence="1">
    <location>
        <begin position="30"/>
        <end position="55"/>
    </location>
</feature>
<dbReference type="EMBL" id="CP016776">
    <property type="protein sequence ID" value="ASY20185.1"/>
    <property type="molecule type" value="Genomic_DNA"/>
</dbReference>
<evidence type="ECO:0000256" key="1">
    <source>
        <dbReference type="SAM" id="Phobius"/>
    </source>
</evidence>
<evidence type="ECO:0008006" key="4">
    <source>
        <dbReference type="Google" id="ProtNLM"/>
    </source>
</evidence>
<name>A0A249KTZ8_9ACTN</name>
<keyword evidence="3" id="KW-1185">Reference proteome</keyword>
<proteinExistence type="predicted"/>
<dbReference type="AlphaFoldDB" id="A0A249KTZ8"/>
<keyword evidence="1" id="KW-0812">Transmembrane</keyword>
<dbReference type="RefSeq" id="WP_095686048.1">
    <property type="nucleotide sequence ID" value="NZ_CP016776.1"/>
</dbReference>
<reference evidence="2 3" key="1">
    <citation type="submission" date="2016-07" db="EMBL/GenBank/DDBJ databases">
        <title>High microdiversification within the ubiquitous acI lineage of Actinobacteria.</title>
        <authorList>
            <person name="Neuenschwander S.M."/>
            <person name="Salcher M."/>
            <person name="Ghai R."/>
            <person name="Pernthaler J."/>
        </authorList>
    </citation>
    <scope>NUCLEOTIDE SEQUENCE [LARGE SCALE GENOMIC DNA]</scope>
    <source>
        <strain evidence="2">MMS-IIA-15</strain>
    </source>
</reference>